<gene>
    <name evidence="1" type="ORF">RM423_13980</name>
</gene>
<protein>
    <submittedName>
        <fullName evidence="1">Uncharacterized protein</fullName>
    </submittedName>
</protein>
<keyword evidence="2" id="KW-1185">Reference proteome</keyword>
<accession>A0ABU2JBY5</accession>
<evidence type="ECO:0000313" key="2">
    <source>
        <dbReference type="Proteomes" id="UP001183176"/>
    </source>
</evidence>
<dbReference type="RefSeq" id="WP_311423649.1">
    <property type="nucleotide sequence ID" value="NZ_JAVREH010000018.1"/>
</dbReference>
<proteinExistence type="predicted"/>
<reference evidence="2" key="1">
    <citation type="submission" date="2023-07" db="EMBL/GenBank/DDBJ databases">
        <title>30 novel species of actinomycetes from the DSMZ collection.</title>
        <authorList>
            <person name="Nouioui I."/>
        </authorList>
    </citation>
    <scope>NUCLEOTIDE SEQUENCE [LARGE SCALE GENOMIC DNA]</scope>
    <source>
        <strain evidence="2">DSM 44399</strain>
    </source>
</reference>
<dbReference type="Proteomes" id="UP001183176">
    <property type="component" value="Unassembled WGS sequence"/>
</dbReference>
<organism evidence="1 2">
    <name type="scientific">Jatrophihabitans lederbergiae</name>
    <dbReference type="NCBI Taxonomy" id="3075547"/>
    <lineage>
        <taxon>Bacteria</taxon>
        <taxon>Bacillati</taxon>
        <taxon>Actinomycetota</taxon>
        <taxon>Actinomycetes</taxon>
        <taxon>Jatrophihabitantales</taxon>
        <taxon>Jatrophihabitantaceae</taxon>
        <taxon>Jatrophihabitans</taxon>
    </lineage>
</organism>
<sequence>MSAPTVDTELVIGICGQATARSGTGTVVEAARDPLDGSTWVRMSSWPHAREALTALNSHGISGHDLEDSRLHVTGWDVRLLHRRLGVLLSGVDDLTSEWDATAEMVCYHHDRRVAAGITPDPAEVLADVEAAMRTCLPIPHRAPRVQDVDSLLQLIAAAEDAYQQLIAEHIDYAEGILNDHIARQRHGAA</sequence>
<evidence type="ECO:0000313" key="1">
    <source>
        <dbReference type="EMBL" id="MDT0262501.1"/>
    </source>
</evidence>
<dbReference type="EMBL" id="JAVREH010000018">
    <property type="protein sequence ID" value="MDT0262501.1"/>
    <property type="molecule type" value="Genomic_DNA"/>
</dbReference>
<name>A0ABU2JBY5_9ACTN</name>
<comment type="caution">
    <text evidence="1">The sequence shown here is derived from an EMBL/GenBank/DDBJ whole genome shotgun (WGS) entry which is preliminary data.</text>
</comment>